<comment type="caution">
    <text evidence="6">The sequence shown here is derived from an EMBL/GenBank/DDBJ whole genome shotgun (WGS) entry which is preliminary data.</text>
</comment>
<protein>
    <recommendedName>
        <fullName evidence="4 5">Large ribosomal subunit protein bL28</fullName>
    </recommendedName>
</protein>
<dbReference type="GO" id="GO:0005840">
    <property type="term" value="C:ribosome"/>
    <property type="evidence" value="ECO:0007669"/>
    <property type="project" value="UniProtKB-KW"/>
</dbReference>
<dbReference type="EMBL" id="QMQA01000318">
    <property type="protein sequence ID" value="RLE10535.1"/>
    <property type="molecule type" value="Genomic_DNA"/>
</dbReference>
<dbReference type="InterPro" id="IPR050096">
    <property type="entry name" value="Bacterial_rp_bL28"/>
</dbReference>
<evidence type="ECO:0000313" key="7">
    <source>
        <dbReference type="Proteomes" id="UP000280417"/>
    </source>
</evidence>
<dbReference type="InterPro" id="IPR001383">
    <property type="entry name" value="Ribosomal_bL28_bact-type"/>
</dbReference>
<dbReference type="PANTHER" id="PTHR39080">
    <property type="entry name" value="50S RIBOSOMAL PROTEIN L28"/>
    <property type="match status" value="1"/>
</dbReference>
<keyword evidence="2 5" id="KW-0689">Ribosomal protein</keyword>
<dbReference type="GO" id="GO:0006412">
    <property type="term" value="P:translation"/>
    <property type="evidence" value="ECO:0007669"/>
    <property type="project" value="UniProtKB-UniRule"/>
</dbReference>
<evidence type="ECO:0000256" key="2">
    <source>
        <dbReference type="ARBA" id="ARBA00022980"/>
    </source>
</evidence>
<dbReference type="AlphaFoldDB" id="A0A662D890"/>
<dbReference type="PANTHER" id="PTHR39080:SF1">
    <property type="entry name" value="LARGE RIBOSOMAL SUBUNIT PROTEIN BL28A"/>
    <property type="match status" value="1"/>
</dbReference>
<dbReference type="HAMAP" id="MF_00373">
    <property type="entry name" value="Ribosomal_bL28"/>
    <property type="match status" value="1"/>
</dbReference>
<dbReference type="InterPro" id="IPR026569">
    <property type="entry name" value="Ribosomal_bL28"/>
</dbReference>
<name>A0A662D890_UNCAE</name>
<dbReference type="Gene3D" id="2.30.170.40">
    <property type="entry name" value="Ribosomal protein L28/L24"/>
    <property type="match status" value="1"/>
</dbReference>
<evidence type="ECO:0000256" key="4">
    <source>
        <dbReference type="ARBA" id="ARBA00035174"/>
    </source>
</evidence>
<organism evidence="6 7">
    <name type="scientific">Aerophobetes bacterium</name>
    <dbReference type="NCBI Taxonomy" id="2030807"/>
    <lineage>
        <taxon>Bacteria</taxon>
        <taxon>Candidatus Aerophobota</taxon>
    </lineage>
</organism>
<gene>
    <name evidence="5 6" type="primary">rpmB</name>
    <name evidence="6" type="ORF">DRJ04_09160</name>
</gene>
<evidence type="ECO:0000256" key="5">
    <source>
        <dbReference type="HAMAP-Rule" id="MF_00373"/>
    </source>
</evidence>
<dbReference type="GO" id="GO:0003735">
    <property type="term" value="F:structural constituent of ribosome"/>
    <property type="evidence" value="ECO:0007669"/>
    <property type="project" value="InterPro"/>
</dbReference>
<dbReference type="Proteomes" id="UP000280417">
    <property type="component" value="Unassembled WGS sequence"/>
</dbReference>
<dbReference type="SUPFAM" id="SSF143800">
    <property type="entry name" value="L28p-like"/>
    <property type="match status" value="1"/>
</dbReference>
<evidence type="ECO:0000256" key="3">
    <source>
        <dbReference type="ARBA" id="ARBA00023274"/>
    </source>
</evidence>
<comment type="similarity">
    <text evidence="1 5">Belongs to the bacterial ribosomal protein bL28 family.</text>
</comment>
<dbReference type="NCBIfam" id="TIGR00009">
    <property type="entry name" value="L28"/>
    <property type="match status" value="1"/>
</dbReference>
<dbReference type="InterPro" id="IPR034704">
    <property type="entry name" value="Ribosomal_bL28/bL31-like_sf"/>
</dbReference>
<evidence type="ECO:0000256" key="1">
    <source>
        <dbReference type="ARBA" id="ARBA00008760"/>
    </source>
</evidence>
<dbReference type="Gene3D" id="2.20.150.30">
    <property type="match status" value="1"/>
</dbReference>
<dbReference type="GO" id="GO:1990904">
    <property type="term" value="C:ribonucleoprotein complex"/>
    <property type="evidence" value="ECO:0007669"/>
    <property type="project" value="UniProtKB-KW"/>
</dbReference>
<proteinExistence type="inferred from homology"/>
<reference evidence="6 7" key="1">
    <citation type="submission" date="2018-06" db="EMBL/GenBank/DDBJ databases">
        <title>Extensive metabolic versatility and redundancy in microbially diverse, dynamic hydrothermal sediments.</title>
        <authorList>
            <person name="Dombrowski N."/>
            <person name="Teske A."/>
            <person name="Baker B.J."/>
        </authorList>
    </citation>
    <scope>NUCLEOTIDE SEQUENCE [LARGE SCALE GENOMIC DNA]</scope>
    <source>
        <strain evidence="6">B3_G15</strain>
    </source>
</reference>
<sequence>MARKCYLCGKGPSVGHRVSKSGRRTKRRWLPNLQRKRIKVKGSFIRTYICTSCLKSGKVELA</sequence>
<dbReference type="Pfam" id="PF00830">
    <property type="entry name" value="Ribosomal_L28"/>
    <property type="match status" value="1"/>
</dbReference>
<dbReference type="InterPro" id="IPR037147">
    <property type="entry name" value="Ribosomal_bL28_sf"/>
</dbReference>
<keyword evidence="3 5" id="KW-0687">Ribonucleoprotein</keyword>
<evidence type="ECO:0000313" key="6">
    <source>
        <dbReference type="EMBL" id="RLE10535.1"/>
    </source>
</evidence>
<accession>A0A662D890</accession>